<sequence>MTDLVEQPQKRKRKWAYPKLSLSERQAVWTGRVLLLLAPLLSFTLVEYLNYNNPWASFTPVQIALNLVWYYLGEMALWLLRGRRTAAVKWGLGIAWGFGMTNHYLIAFRGRTLFPGDFLTLGTAFNVAGNYDYRLDDAQWLTLFILVGAILAVSLLPREERQKFTWRRFVPCAGAAVLVLGAFFGTGLVERLGIEPSMWTTRGNGLMLNFSVCLKYMRAEKPEGYSQQALSALTEEYTGDSSSVTVGAEGGTQPVNVIVIMNESFSDLSVLPGVETNRDAMPFLHSLTENTIKGYAYSSVFGGTTANSEYEFLTGNTTAFLPAGTVPYQMYVSDGDPSLVGQMKALGYRAVAAHPYRSSGWNRPAVYADFGFDEVYFESDFQNRTYMRGDEKTGYVTDQCDYENLIRLYEEKEEGEPLFLFNVTMQNHSAYQMAWTNLPATVWLTGELEGRFQTVNQYLSLIYQSDLALEYLIDYFSGVEEPTMILLFGDHQPQVATNFYTDVLGTDPDTALAQKKQMVPFVLWANYDIPEAQGVELSLNYLSSLLMQTAHLPMTGYQKYLAQLWQSVPVINTVGTGTADGTWYGENDPLPAEAEEQVADYQKLVYNNVFDKKNRVENFFTLTG</sequence>
<keyword evidence="10" id="KW-1185">Reference proteome</keyword>
<protein>
    <submittedName>
        <fullName evidence="9">LTA synthase family protein</fullName>
    </submittedName>
</protein>
<evidence type="ECO:0000256" key="7">
    <source>
        <dbReference type="SAM" id="Phobius"/>
    </source>
</evidence>
<dbReference type="Gene3D" id="3.40.720.10">
    <property type="entry name" value="Alkaline Phosphatase, subunit A"/>
    <property type="match status" value="1"/>
</dbReference>
<comment type="subcellular location">
    <subcellularLocation>
        <location evidence="1">Cell membrane</location>
        <topology evidence="1">Multi-pass membrane protein</topology>
    </subcellularLocation>
</comment>
<evidence type="ECO:0000259" key="8">
    <source>
        <dbReference type="Pfam" id="PF00884"/>
    </source>
</evidence>
<evidence type="ECO:0000256" key="2">
    <source>
        <dbReference type="ARBA" id="ARBA00004936"/>
    </source>
</evidence>
<keyword evidence="5 7" id="KW-1133">Transmembrane helix</keyword>
<keyword evidence="6 7" id="KW-0472">Membrane</keyword>
<comment type="pathway">
    <text evidence="2">Cell wall biogenesis; lipoteichoic acid biosynthesis.</text>
</comment>
<dbReference type="CDD" id="cd16015">
    <property type="entry name" value="LTA_synthase"/>
    <property type="match status" value="1"/>
</dbReference>
<keyword evidence="4 7" id="KW-0812">Transmembrane</keyword>
<evidence type="ECO:0000313" key="10">
    <source>
        <dbReference type="Proteomes" id="UP001440599"/>
    </source>
</evidence>
<proteinExistence type="predicted"/>
<evidence type="ECO:0000256" key="4">
    <source>
        <dbReference type="ARBA" id="ARBA00022692"/>
    </source>
</evidence>
<evidence type="ECO:0000313" key="9">
    <source>
        <dbReference type="EMBL" id="MEQ2455917.1"/>
    </source>
</evidence>
<dbReference type="RefSeq" id="WP_349139514.1">
    <property type="nucleotide sequence ID" value="NZ_JBBMFT010000002.1"/>
</dbReference>
<feature type="transmembrane region" description="Helical" evidence="7">
    <location>
        <begin position="169"/>
        <end position="189"/>
    </location>
</feature>
<feature type="domain" description="Sulfatase N-terminal" evidence="8">
    <location>
        <begin position="256"/>
        <end position="534"/>
    </location>
</feature>
<dbReference type="InterPro" id="IPR000917">
    <property type="entry name" value="Sulfatase_N"/>
</dbReference>
<evidence type="ECO:0000256" key="5">
    <source>
        <dbReference type="ARBA" id="ARBA00022989"/>
    </source>
</evidence>
<dbReference type="SUPFAM" id="SSF53649">
    <property type="entry name" value="Alkaline phosphatase-like"/>
    <property type="match status" value="1"/>
</dbReference>
<keyword evidence="3" id="KW-1003">Cell membrane</keyword>
<dbReference type="PANTHER" id="PTHR47371:SF3">
    <property type="entry name" value="PHOSPHOGLYCEROL TRANSFERASE I"/>
    <property type="match status" value="1"/>
</dbReference>
<name>A0ABV1EMW4_9FIRM</name>
<feature type="transmembrane region" description="Helical" evidence="7">
    <location>
        <begin position="63"/>
        <end position="80"/>
    </location>
</feature>
<dbReference type="Pfam" id="PF00884">
    <property type="entry name" value="Sulfatase"/>
    <property type="match status" value="1"/>
</dbReference>
<organism evidence="9 10">
    <name type="scientific">Flavonifractor hominis</name>
    <dbReference type="NCBI Taxonomy" id="3133178"/>
    <lineage>
        <taxon>Bacteria</taxon>
        <taxon>Bacillati</taxon>
        <taxon>Bacillota</taxon>
        <taxon>Clostridia</taxon>
        <taxon>Eubacteriales</taxon>
        <taxon>Oscillospiraceae</taxon>
        <taxon>Flavonifractor</taxon>
    </lineage>
</organism>
<gene>
    <name evidence="9" type="ORF">WMO45_05225</name>
</gene>
<evidence type="ECO:0000256" key="6">
    <source>
        <dbReference type="ARBA" id="ARBA00023136"/>
    </source>
</evidence>
<accession>A0ABV1EMW4</accession>
<dbReference type="PANTHER" id="PTHR47371">
    <property type="entry name" value="LIPOTEICHOIC ACID SYNTHASE"/>
    <property type="match status" value="1"/>
</dbReference>
<dbReference type="InterPro" id="IPR017850">
    <property type="entry name" value="Alkaline_phosphatase_core_sf"/>
</dbReference>
<evidence type="ECO:0000256" key="1">
    <source>
        <dbReference type="ARBA" id="ARBA00004651"/>
    </source>
</evidence>
<feature type="transmembrane region" description="Helical" evidence="7">
    <location>
        <begin position="138"/>
        <end position="157"/>
    </location>
</feature>
<reference evidence="9 10" key="1">
    <citation type="submission" date="2024-03" db="EMBL/GenBank/DDBJ databases">
        <title>Human intestinal bacterial collection.</title>
        <authorList>
            <person name="Pauvert C."/>
            <person name="Hitch T.C.A."/>
            <person name="Clavel T."/>
        </authorList>
    </citation>
    <scope>NUCLEOTIDE SEQUENCE [LARGE SCALE GENOMIC DNA]</scope>
    <source>
        <strain evidence="9 10">CLA-AP-H34</strain>
    </source>
</reference>
<comment type="caution">
    <text evidence="9">The sequence shown here is derived from an EMBL/GenBank/DDBJ whole genome shotgun (WGS) entry which is preliminary data.</text>
</comment>
<dbReference type="EMBL" id="JBBMFT010000002">
    <property type="protein sequence ID" value="MEQ2455917.1"/>
    <property type="molecule type" value="Genomic_DNA"/>
</dbReference>
<feature type="transmembrane region" description="Helical" evidence="7">
    <location>
        <begin position="87"/>
        <end position="106"/>
    </location>
</feature>
<dbReference type="InterPro" id="IPR050448">
    <property type="entry name" value="OpgB/LTA_synthase_biosynth"/>
</dbReference>
<dbReference type="Proteomes" id="UP001440599">
    <property type="component" value="Unassembled WGS sequence"/>
</dbReference>
<evidence type="ECO:0000256" key="3">
    <source>
        <dbReference type="ARBA" id="ARBA00022475"/>
    </source>
</evidence>